<feature type="non-terminal residue" evidence="2">
    <location>
        <position position="1"/>
    </location>
</feature>
<reference evidence="2" key="1">
    <citation type="journal article" date="2014" name="Front. Microbiol.">
        <title>High frequency of phylogenetically diverse reductive dehalogenase-homologous genes in deep subseafloor sedimentary metagenomes.</title>
        <authorList>
            <person name="Kawai M."/>
            <person name="Futagami T."/>
            <person name="Toyoda A."/>
            <person name="Takaki Y."/>
            <person name="Nishi S."/>
            <person name="Hori S."/>
            <person name="Arai W."/>
            <person name="Tsubouchi T."/>
            <person name="Morono Y."/>
            <person name="Uchiyama I."/>
            <person name="Ito T."/>
            <person name="Fujiyama A."/>
            <person name="Inagaki F."/>
            <person name="Takami H."/>
        </authorList>
    </citation>
    <scope>NUCLEOTIDE SEQUENCE</scope>
    <source>
        <strain evidence="2">Expedition CK06-06</strain>
    </source>
</reference>
<name>X1KV47_9ZZZZ</name>
<dbReference type="EMBL" id="BARU01045514">
    <property type="protein sequence ID" value="GAH94029.1"/>
    <property type="molecule type" value="Genomic_DNA"/>
</dbReference>
<gene>
    <name evidence="2" type="ORF">S03H2_69027</name>
</gene>
<organism evidence="2">
    <name type="scientific">marine sediment metagenome</name>
    <dbReference type="NCBI Taxonomy" id="412755"/>
    <lineage>
        <taxon>unclassified sequences</taxon>
        <taxon>metagenomes</taxon>
        <taxon>ecological metagenomes</taxon>
    </lineage>
</organism>
<sequence length="89" mass="10493">QSPIYFETFCTGIGEEGMTKEDLKEMRETAKIMHYELTRMRIALPVLNQLISQKIMMELMRQNMEAMSKMSDEERAKLDEIFKKGPEDQ</sequence>
<feature type="region of interest" description="Disordered" evidence="1">
    <location>
        <begin position="66"/>
        <end position="89"/>
    </location>
</feature>
<evidence type="ECO:0000256" key="1">
    <source>
        <dbReference type="SAM" id="MobiDB-lite"/>
    </source>
</evidence>
<feature type="compositionally biased region" description="Basic and acidic residues" evidence="1">
    <location>
        <begin position="70"/>
        <end position="89"/>
    </location>
</feature>
<protein>
    <submittedName>
        <fullName evidence="2">Uncharacterized protein</fullName>
    </submittedName>
</protein>
<accession>X1KV47</accession>
<comment type="caution">
    <text evidence="2">The sequence shown here is derived from an EMBL/GenBank/DDBJ whole genome shotgun (WGS) entry which is preliminary data.</text>
</comment>
<evidence type="ECO:0000313" key="2">
    <source>
        <dbReference type="EMBL" id="GAH94029.1"/>
    </source>
</evidence>
<dbReference type="AlphaFoldDB" id="X1KV47"/>
<proteinExistence type="predicted"/>